<feature type="compositionally biased region" description="Pro residues" evidence="1">
    <location>
        <begin position="14"/>
        <end position="29"/>
    </location>
</feature>
<reference evidence="2" key="1">
    <citation type="journal article" date="2021" name="Mol. Ecol. Resour.">
        <title>Apolygus lucorum genome provides insights into omnivorousness and mesophyll feeding.</title>
        <authorList>
            <person name="Liu Y."/>
            <person name="Liu H."/>
            <person name="Wang H."/>
            <person name="Huang T."/>
            <person name="Liu B."/>
            <person name="Yang B."/>
            <person name="Yin L."/>
            <person name="Li B."/>
            <person name="Zhang Y."/>
            <person name="Zhang S."/>
            <person name="Jiang F."/>
            <person name="Zhang X."/>
            <person name="Ren Y."/>
            <person name="Wang B."/>
            <person name="Wang S."/>
            <person name="Lu Y."/>
            <person name="Wu K."/>
            <person name="Fan W."/>
            <person name="Wang G."/>
        </authorList>
    </citation>
    <scope>NUCLEOTIDE SEQUENCE</scope>
    <source>
        <strain evidence="2">12Hb</strain>
    </source>
</reference>
<organism evidence="2 3">
    <name type="scientific">Apolygus lucorum</name>
    <name type="common">Small green plant bug</name>
    <name type="synonym">Lygocoris lucorum</name>
    <dbReference type="NCBI Taxonomy" id="248454"/>
    <lineage>
        <taxon>Eukaryota</taxon>
        <taxon>Metazoa</taxon>
        <taxon>Ecdysozoa</taxon>
        <taxon>Arthropoda</taxon>
        <taxon>Hexapoda</taxon>
        <taxon>Insecta</taxon>
        <taxon>Pterygota</taxon>
        <taxon>Neoptera</taxon>
        <taxon>Paraneoptera</taxon>
        <taxon>Hemiptera</taxon>
        <taxon>Heteroptera</taxon>
        <taxon>Panheteroptera</taxon>
        <taxon>Cimicomorpha</taxon>
        <taxon>Miridae</taxon>
        <taxon>Mirini</taxon>
        <taxon>Apolygus</taxon>
    </lineage>
</organism>
<evidence type="ECO:0000256" key="1">
    <source>
        <dbReference type="SAM" id="MobiDB-lite"/>
    </source>
</evidence>
<gene>
    <name evidence="2" type="ORF">GE061_014471</name>
</gene>
<proteinExistence type="predicted"/>
<sequence length="47" mass="5078">MEPQELAPLAQMDPTPPEMDPDLPPPPPHQTLATLTVASEQPPPPEK</sequence>
<dbReference type="Proteomes" id="UP000466442">
    <property type="component" value="Unassembled WGS sequence"/>
</dbReference>
<name>A0A8S9XIA7_APOLU</name>
<keyword evidence="3" id="KW-1185">Reference proteome</keyword>
<feature type="region of interest" description="Disordered" evidence="1">
    <location>
        <begin position="1"/>
        <end position="47"/>
    </location>
</feature>
<dbReference type="AlphaFoldDB" id="A0A8S9XIA7"/>
<evidence type="ECO:0000313" key="2">
    <source>
        <dbReference type="EMBL" id="KAF6208732.1"/>
    </source>
</evidence>
<accession>A0A8S9XIA7</accession>
<comment type="caution">
    <text evidence="2">The sequence shown here is derived from an EMBL/GenBank/DDBJ whole genome shotgun (WGS) entry which is preliminary data.</text>
</comment>
<protein>
    <submittedName>
        <fullName evidence="2">Uncharacterized protein</fullName>
    </submittedName>
</protein>
<evidence type="ECO:0000313" key="3">
    <source>
        <dbReference type="Proteomes" id="UP000466442"/>
    </source>
</evidence>
<dbReference type="EMBL" id="WIXP02000006">
    <property type="protein sequence ID" value="KAF6208732.1"/>
    <property type="molecule type" value="Genomic_DNA"/>
</dbReference>
<feature type="non-terminal residue" evidence="2">
    <location>
        <position position="47"/>
    </location>
</feature>